<dbReference type="AlphaFoldDB" id="A0A7T3RCE6"/>
<evidence type="ECO:0000313" key="2">
    <source>
        <dbReference type="Proteomes" id="UP000595224"/>
    </source>
</evidence>
<gene>
    <name evidence="1" type="ORF">IWA51_09860</name>
</gene>
<keyword evidence="2" id="KW-1185">Reference proteome</keyword>
<evidence type="ECO:0000313" key="1">
    <source>
        <dbReference type="EMBL" id="QQA00563.1"/>
    </source>
</evidence>
<dbReference type="KEGG" id="tper:IWA51_09860"/>
<dbReference type="EMBL" id="CP064936">
    <property type="protein sequence ID" value="QQA00563.1"/>
    <property type="molecule type" value="Genomic_DNA"/>
</dbReference>
<organism evidence="1 2">
    <name type="scientific">Treponema peruense</name>
    <dbReference type="NCBI Taxonomy" id="2787628"/>
    <lineage>
        <taxon>Bacteria</taxon>
        <taxon>Pseudomonadati</taxon>
        <taxon>Spirochaetota</taxon>
        <taxon>Spirochaetia</taxon>
        <taxon>Spirochaetales</taxon>
        <taxon>Treponemataceae</taxon>
        <taxon>Treponema</taxon>
    </lineage>
</organism>
<dbReference type="Proteomes" id="UP000595224">
    <property type="component" value="Chromosome"/>
</dbReference>
<dbReference type="RefSeq" id="WP_198442289.1">
    <property type="nucleotide sequence ID" value="NZ_CBCSHE010000009.1"/>
</dbReference>
<accession>A0A7T3RCE6</accession>
<proteinExistence type="predicted"/>
<name>A0A7T3RCE6_9SPIR</name>
<sequence length="52" mass="5496">MSESIDAKMAGNPGLEKAGYVRAAAAKIIRAAKPEKSLSRRSLCELIAGMSF</sequence>
<protein>
    <submittedName>
        <fullName evidence="1">Uncharacterized protein</fullName>
    </submittedName>
</protein>
<reference evidence="1 2" key="1">
    <citation type="submission" date="2020-11" db="EMBL/GenBank/DDBJ databases">
        <title>Treponema Peruensis nv. sp., first commensal Treponema isolated from human feces.</title>
        <authorList>
            <person name="Belkhou C."/>
            <person name="Raes J."/>
        </authorList>
    </citation>
    <scope>NUCLEOTIDE SEQUENCE [LARGE SCALE GENOMIC DNA]</scope>
    <source>
        <strain evidence="1 2">RCC2812</strain>
    </source>
</reference>